<dbReference type="Proteomes" id="UP000050525">
    <property type="component" value="Unassembled WGS sequence"/>
</dbReference>
<evidence type="ECO:0000313" key="2">
    <source>
        <dbReference type="Proteomes" id="UP000050525"/>
    </source>
</evidence>
<dbReference type="InterPro" id="IPR024810">
    <property type="entry name" value="MAB21L/cGLR"/>
</dbReference>
<dbReference type="PANTHER" id="PTHR10656:SF47">
    <property type="entry name" value="NUCLEOTIDYLTRANSFERASE MB21D2"/>
    <property type="match status" value="1"/>
</dbReference>
<organism evidence="1 2">
    <name type="scientific">Alligator mississippiensis</name>
    <name type="common">American alligator</name>
    <dbReference type="NCBI Taxonomy" id="8496"/>
    <lineage>
        <taxon>Eukaryota</taxon>
        <taxon>Metazoa</taxon>
        <taxon>Chordata</taxon>
        <taxon>Craniata</taxon>
        <taxon>Vertebrata</taxon>
        <taxon>Euteleostomi</taxon>
        <taxon>Archelosauria</taxon>
        <taxon>Archosauria</taxon>
        <taxon>Crocodylia</taxon>
        <taxon>Alligatoridae</taxon>
        <taxon>Alligatorinae</taxon>
        <taxon>Alligator</taxon>
    </lineage>
</organism>
<gene>
    <name evidence="1" type="ORF">Y1Q_0016935</name>
</gene>
<comment type="caution">
    <text evidence="1">The sequence shown here is derived from an EMBL/GenBank/DDBJ whole genome shotgun (WGS) entry which is preliminary data.</text>
</comment>
<dbReference type="eggNOG" id="KOG3963">
    <property type="taxonomic scope" value="Eukaryota"/>
</dbReference>
<dbReference type="AlphaFoldDB" id="A0A151M7M1"/>
<sequence>MDLDFPSGARVAELNQLVQELCRGDPGVRAAPELAELKDFVFALLGLVQKLEGRLPATPRLLLLSGGARRGTLDLNPGVLAPYAPGRDYDVDYTLLVPILDARLPLEPGGCPPGYARLSLAPLGPTVAHRWADCSCRHGQEVDLCPSLVSAHFSRSLVATARQSHSHQGGPEVEQADAHGGLVTLILRRGPLRALYDVAPVVAVWGWPEAAQNWLSYGGHFWEGQVRLEDVAASFYLLPCTGPCPEVCSLGDASGLAWPEACGLLEACCPGNTSSLAWPEACSPLEACAPGKASCLGDSPGPVEACAPGEAHCQGNASGLVEAYAPGKACCPGNSPSPGRCEAFNLVEACCPGNASSLAQPEAYSPVEACCLGNACGKAGPESMEACSLSDPRGRAWRLSFASSEFHLKTAMPLPMRQAVQAALALLAGVLAGPVGPYPILAQALRACDRLPAGYLSREDSVAHCLLGLLDDMAASLLAGTCPHPFLPGCDLLGGRPWPGLALQVAAVRRDPARHLRQVVDRVKMTAKMVAKAGRP</sequence>
<dbReference type="EMBL" id="AKHW03006369">
    <property type="protein sequence ID" value="KYO20522.1"/>
    <property type="molecule type" value="Genomic_DNA"/>
</dbReference>
<reference evidence="1 2" key="1">
    <citation type="journal article" date="2012" name="Genome Biol.">
        <title>Sequencing three crocodilian genomes to illuminate the evolution of archosaurs and amniotes.</title>
        <authorList>
            <person name="St John J.A."/>
            <person name="Braun E.L."/>
            <person name="Isberg S.R."/>
            <person name="Miles L.G."/>
            <person name="Chong A.Y."/>
            <person name="Gongora J."/>
            <person name="Dalzell P."/>
            <person name="Moran C."/>
            <person name="Bed'hom B."/>
            <person name="Abzhanov A."/>
            <person name="Burgess S.C."/>
            <person name="Cooksey A.M."/>
            <person name="Castoe T.A."/>
            <person name="Crawford N.G."/>
            <person name="Densmore L.D."/>
            <person name="Drew J.C."/>
            <person name="Edwards S.V."/>
            <person name="Faircloth B.C."/>
            <person name="Fujita M.K."/>
            <person name="Greenwold M.J."/>
            <person name="Hoffmann F.G."/>
            <person name="Howard J.M."/>
            <person name="Iguchi T."/>
            <person name="Janes D.E."/>
            <person name="Khan S.Y."/>
            <person name="Kohno S."/>
            <person name="de Koning A.J."/>
            <person name="Lance S.L."/>
            <person name="McCarthy F.M."/>
            <person name="McCormack J.E."/>
            <person name="Merchant M.E."/>
            <person name="Peterson D.G."/>
            <person name="Pollock D.D."/>
            <person name="Pourmand N."/>
            <person name="Raney B.J."/>
            <person name="Roessler K.A."/>
            <person name="Sanford J.R."/>
            <person name="Sawyer R.H."/>
            <person name="Schmidt C.J."/>
            <person name="Triplett E.W."/>
            <person name="Tuberville T.D."/>
            <person name="Venegas-Anaya M."/>
            <person name="Howard J.T."/>
            <person name="Jarvis E.D."/>
            <person name="Guillette L.J.Jr."/>
            <person name="Glenn T.C."/>
            <person name="Green R.E."/>
            <person name="Ray D.A."/>
        </authorList>
    </citation>
    <scope>NUCLEOTIDE SEQUENCE [LARGE SCALE GENOMIC DNA]</scope>
    <source>
        <strain evidence="1">KSC_2009_1</strain>
    </source>
</reference>
<name>A0A151M7M1_ALLMI</name>
<dbReference type="Gene3D" id="1.10.1410.40">
    <property type="match status" value="1"/>
</dbReference>
<accession>A0A151M7M1</accession>
<dbReference type="PANTHER" id="PTHR10656">
    <property type="entry name" value="CELL FATE DETERMINING PROTEIN MAB21-RELATED"/>
    <property type="match status" value="1"/>
</dbReference>
<evidence type="ECO:0000313" key="1">
    <source>
        <dbReference type="EMBL" id="KYO20522.1"/>
    </source>
</evidence>
<dbReference type="SMART" id="SM01265">
    <property type="entry name" value="Mab-21"/>
    <property type="match status" value="1"/>
</dbReference>
<proteinExistence type="predicted"/>
<keyword evidence="2" id="KW-1185">Reference proteome</keyword>
<protein>
    <submittedName>
        <fullName evidence="1">Uncharacterized protein</fullName>
    </submittedName>
</protein>